<proteinExistence type="predicted"/>
<sequence length="119" mass="13244">MAAAISDPLLPDAQNPAAVVKRRLMWSFRGDNFLSSLAKKTLKAGRKYEIADNPQPALACSPDNARHEVKVSIVQLHIVEKRCKSTERMKSAKRIFGSLKPPLVFTTTQVVVGERNEEE</sequence>
<dbReference type="AlphaFoldDB" id="A0AAE1YCW0"/>
<accession>A0AAE1YCW0</accession>
<dbReference type="EMBL" id="JACGWO010000005">
    <property type="protein sequence ID" value="KAK4427807.1"/>
    <property type="molecule type" value="Genomic_DNA"/>
</dbReference>
<reference evidence="1" key="2">
    <citation type="journal article" date="2024" name="Plant">
        <title>Genomic evolution and insights into agronomic trait innovations of Sesamum species.</title>
        <authorList>
            <person name="Miao H."/>
            <person name="Wang L."/>
            <person name="Qu L."/>
            <person name="Liu H."/>
            <person name="Sun Y."/>
            <person name="Le M."/>
            <person name="Wang Q."/>
            <person name="Wei S."/>
            <person name="Zheng Y."/>
            <person name="Lin W."/>
            <person name="Duan Y."/>
            <person name="Cao H."/>
            <person name="Xiong S."/>
            <person name="Wang X."/>
            <person name="Wei L."/>
            <person name="Li C."/>
            <person name="Ma Q."/>
            <person name="Ju M."/>
            <person name="Zhao R."/>
            <person name="Li G."/>
            <person name="Mu C."/>
            <person name="Tian Q."/>
            <person name="Mei H."/>
            <person name="Zhang T."/>
            <person name="Gao T."/>
            <person name="Zhang H."/>
        </authorList>
    </citation>
    <scope>NUCLEOTIDE SEQUENCE</scope>
    <source>
        <strain evidence="1">3651</strain>
    </source>
</reference>
<gene>
    <name evidence="1" type="ORF">Salat_1549700</name>
</gene>
<reference evidence="1" key="1">
    <citation type="submission" date="2020-06" db="EMBL/GenBank/DDBJ databases">
        <authorList>
            <person name="Li T."/>
            <person name="Hu X."/>
            <person name="Zhang T."/>
            <person name="Song X."/>
            <person name="Zhang H."/>
            <person name="Dai N."/>
            <person name="Sheng W."/>
            <person name="Hou X."/>
            <person name="Wei L."/>
        </authorList>
    </citation>
    <scope>NUCLEOTIDE SEQUENCE</scope>
    <source>
        <strain evidence="1">3651</strain>
        <tissue evidence="1">Leaf</tissue>
    </source>
</reference>
<keyword evidence="2" id="KW-1185">Reference proteome</keyword>
<dbReference type="Proteomes" id="UP001293254">
    <property type="component" value="Unassembled WGS sequence"/>
</dbReference>
<protein>
    <submittedName>
        <fullName evidence="1">Uncharacterized protein</fullName>
    </submittedName>
</protein>
<evidence type="ECO:0000313" key="1">
    <source>
        <dbReference type="EMBL" id="KAK4427807.1"/>
    </source>
</evidence>
<evidence type="ECO:0000313" key="2">
    <source>
        <dbReference type="Proteomes" id="UP001293254"/>
    </source>
</evidence>
<name>A0AAE1YCW0_9LAMI</name>
<organism evidence="1 2">
    <name type="scientific">Sesamum alatum</name>
    <dbReference type="NCBI Taxonomy" id="300844"/>
    <lineage>
        <taxon>Eukaryota</taxon>
        <taxon>Viridiplantae</taxon>
        <taxon>Streptophyta</taxon>
        <taxon>Embryophyta</taxon>
        <taxon>Tracheophyta</taxon>
        <taxon>Spermatophyta</taxon>
        <taxon>Magnoliopsida</taxon>
        <taxon>eudicotyledons</taxon>
        <taxon>Gunneridae</taxon>
        <taxon>Pentapetalae</taxon>
        <taxon>asterids</taxon>
        <taxon>lamiids</taxon>
        <taxon>Lamiales</taxon>
        <taxon>Pedaliaceae</taxon>
        <taxon>Sesamum</taxon>
    </lineage>
</organism>
<comment type="caution">
    <text evidence="1">The sequence shown here is derived from an EMBL/GenBank/DDBJ whole genome shotgun (WGS) entry which is preliminary data.</text>
</comment>